<dbReference type="GO" id="GO:0006508">
    <property type="term" value="P:proteolysis"/>
    <property type="evidence" value="ECO:0007669"/>
    <property type="project" value="InterPro"/>
</dbReference>
<dbReference type="SUPFAM" id="SSF50630">
    <property type="entry name" value="Acid proteases"/>
    <property type="match status" value="1"/>
</dbReference>
<keyword evidence="11" id="KW-1185">Reference proteome</keyword>
<dbReference type="InterPro" id="IPR001584">
    <property type="entry name" value="Integrase_cat-core"/>
</dbReference>
<dbReference type="Pfam" id="PF00665">
    <property type="entry name" value="rve"/>
    <property type="match status" value="1"/>
</dbReference>
<evidence type="ECO:0000256" key="7">
    <source>
        <dbReference type="ARBA" id="ARBA00022918"/>
    </source>
</evidence>
<dbReference type="Pfam" id="PF17921">
    <property type="entry name" value="Integrase_H2C2"/>
    <property type="match status" value="1"/>
</dbReference>
<dbReference type="GO" id="GO:0042575">
    <property type="term" value="C:DNA polymerase complex"/>
    <property type="evidence" value="ECO:0007669"/>
    <property type="project" value="UniProtKB-ARBA"/>
</dbReference>
<keyword evidence="7" id="KW-0695">RNA-directed DNA polymerase</keyword>
<comment type="caution">
    <text evidence="10">The sequence shown here is derived from an EMBL/GenBank/DDBJ whole genome shotgun (WGS) entry which is preliminary data.</text>
</comment>
<dbReference type="Gene3D" id="2.40.70.10">
    <property type="entry name" value="Acid Proteases"/>
    <property type="match status" value="1"/>
</dbReference>
<feature type="region of interest" description="Disordered" evidence="8">
    <location>
        <begin position="100"/>
        <end position="126"/>
    </location>
</feature>
<dbReference type="Gene3D" id="1.10.340.70">
    <property type="match status" value="1"/>
</dbReference>
<dbReference type="Gene3D" id="3.10.10.10">
    <property type="entry name" value="HIV Type 1 Reverse Transcriptase, subunit A, domain 1"/>
    <property type="match status" value="1"/>
</dbReference>
<sequence>MKNPPSFKDQLKQILVKFNPRLTVEILNLPIYNYEDFLHYVNERSYICSRSIENQKESRSRKNRVDMQCLQDEMSNEIDSEISYGNSIYDSRDEVTDLKAFRQNDHRQNKPSTSNSKPLGVHEENDSTKKNIELKINQVKDLDKKLNSVKENTLFYVGNPSPSILWEIDDETCEELDSTDDEFEIANDRLNFVANDDVEEPISLLTMLDNKLCTRAVPVFNQFHNTTSLKNWRPKLLPSHLVNKLTQRRIYRGDDGMSEPSKVLRIPVEITIFGEKIKGIVDSGSERSYLSIEAYERVKQYQVHELKPDSTSTAGVRIGDGSVIKSIGGTCFIIDIGDVYGPQWFSVLPELSGNLVLGMDFWLSFKIQVDPYKRIWTLAGSQYSYNLSHRFVFPTELKALSINETKILKDFLDKEFEKFERDSSGVTDLIKHVIELDDTTPHRQKPYRRSERVRNFINEEVDRLLKKGYVTWSNSNWASSPVVAPKANDDWIVVSQNIDEHLSLLSILFEVLREAKLTINREKSSFACKDVKYLGYIIDEFGMRPNPDKIKPILDYPVPKDRTQLRQFNGLVNWYHRHLRNIARVQGPLNKLTSPKVPWRWSEIEQRAFEEVKQALVDAPRLYTPIPGQPFILYTDASDFGLGAILVQKDPDSDKELLIEVLSRPLRGAELHYTTTEKECLAVVWSVEKLRCYLEGMPFKVVTDHQALRWLHGLKNPVGRLARWAIYLLQHNMTVEHKRGTLNEAPDALSRMFDVDVDPAGWEEIVEEAIRNRTQLNSICDQNWYDVKLELVRKHPDRFPDWKIENDRLMYHRPDYAKAIIDDEHPWKIVATPNEINEIMRENHETPQSGHLGRDKTLDRIRQNYYWPGMTQDIKSFVEECDICIKVKDNQNPVKGPLVTRYPQTPWMQIAIDTADMTTRSKKGNSHIIVVQDLSTKYIELFPTRDKKGKTVVKILDTIFDRWGTPQSLISDNGKEYLNKDVANFLIARGVKHITTPLAHPQGNPVERVNRTIKPMIAAFVKDKQNDWDKPLSKLQLAYNTVPHAGTRISPFFLNHGREATWRHTNKPGEIPSVSSNEIDEWVKRMNNIDELRHKIEIQLKNYSDQRLAKLNEDKITRVK</sequence>
<dbReference type="InterPro" id="IPR000477">
    <property type="entry name" value="RT_dom"/>
</dbReference>
<dbReference type="InterPro" id="IPR001969">
    <property type="entry name" value="Aspartic_peptidase_AS"/>
</dbReference>
<dbReference type="FunFam" id="3.30.70.270:FF:000020">
    <property type="entry name" value="Transposon Tf2-6 polyprotein-like Protein"/>
    <property type="match status" value="1"/>
</dbReference>
<dbReference type="AlphaFoldDB" id="A0AAD9VJZ6"/>
<keyword evidence="3" id="KW-0548">Nucleotidyltransferase</keyword>
<feature type="non-terminal residue" evidence="10">
    <location>
        <position position="1"/>
    </location>
</feature>
<keyword evidence="5" id="KW-0255">Endonuclease</keyword>
<dbReference type="Proteomes" id="UP001258017">
    <property type="component" value="Unassembled WGS sequence"/>
</dbReference>
<dbReference type="PROSITE" id="PS50994">
    <property type="entry name" value="INTEGRASE"/>
    <property type="match status" value="1"/>
</dbReference>
<evidence type="ECO:0000256" key="5">
    <source>
        <dbReference type="ARBA" id="ARBA00022759"/>
    </source>
</evidence>
<dbReference type="EMBL" id="JAIFRP010004308">
    <property type="protein sequence ID" value="KAK2577561.1"/>
    <property type="molecule type" value="Genomic_DNA"/>
</dbReference>
<evidence type="ECO:0000313" key="11">
    <source>
        <dbReference type="Proteomes" id="UP001258017"/>
    </source>
</evidence>
<evidence type="ECO:0000256" key="1">
    <source>
        <dbReference type="ARBA" id="ARBA00012493"/>
    </source>
</evidence>
<dbReference type="SUPFAM" id="SSF56672">
    <property type="entry name" value="DNA/RNA polymerases"/>
    <property type="match status" value="1"/>
</dbReference>
<reference evidence="10" key="1">
    <citation type="submission" date="2021-08" db="EMBL/GenBank/DDBJ databases">
        <authorList>
            <person name="Misof B."/>
            <person name="Oliver O."/>
            <person name="Podsiadlowski L."/>
            <person name="Donath A."/>
            <person name="Peters R."/>
            <person name="Mayer C."/>
            <person name="Rust J."/>
            <person name="Gunkel S."/>
            <person name="Lesny P."/>
            <person name="Martin S."/>
            <person name="Oeyen J.P."/>
            <person name="Petersen M."/>
            <person name="Panagiotis P."/>
            <person name="Wilbrandt J."/>
            <person name="Tanja T."/>
        </authorList>
    </citation>
    <scope>NUCLEOTIDE SEQUENCE</scope>
    <source>
        <strain evidence="10">GBR_01_08_01A</strain>
        <tissue evidence="10">Thorax + abdomen</tissue>
    </source>
</reference>
<dbReference type="GO" id="GO:0015074">
    <property type="term" value="P:DNA integration"/>
    <property type="evidence" value="ECO:0007669"/>
    <property type="project" value="InterPro"/>
</dbReference>
<dbReference type="GO" id="GO:0003964">
    <property type="term" value="F:RNA-directed DNA polymerase activity"/>
    <property type="evidence" value="ECO:0007669"/>
    <property type="project" value="UniProtKB-KW"/>
</dbReference>
<dbReference type="CDD" id="cd09274">
    <property type="entry name" value="RNase_HI_RT_Ty3"/>
    <property type="match status" value="1"/>
</dbReference>
<evidence type="ECO:0000256" key="2">
    <source>
        <dbReference type="ARBA" id="ARBA00022679"/>
    </source>
</evidence>
<keyword evidence="2" id="KW-0808">Transferase</keyword>
<protein>
    <recommendedName>
        <fullName evidence="1">RNA-directed DNA polymerase</fullName>
        <ecNumber evidence="1">2.7.7.49</ecNumber>
    </recommendedName>
</protein>
<dbReference type="FunFam" id="1.10.340.70:FF:000001">
    <property type="entry name" value="Retrovirus-related Pol polyprotein from transposon gypsy-like Protein"/>
    <property type="match status" value="1"/>
</dbReference>
<dbReference type="FunFam" id="3.10.20.370:FF:000001">
    <property type="entry name" value="Retrovirus-related Pol polyprotein from transposon 17.6-like protein"/>
    <property type="match status" value="1"/>
</dbReference>
<dbReference type="Pfam" id="PF00078">
    <property type="entry name" value="RVT_1"/>
    <property type="match status" value="1"/>
</dbReference>
<dbReference type="InterPro" id="IPR036397">
    <property type="entry name" value="RNaseH_sf"/>
</dbReference>
<dbReference type="Pfam" id="PF17917">
    <property type="entry name" value="RT_RNaseH"/>
    <property type="match status" value="1"/>
</dbReference>
<evidence type="ECO:0000256" key="3">
    <source>
        <dbReference type="ARBA" id="ARBA00022695"/>
    </source>
</evidence>
<proteinExistence type="predicted"/>
<dbReference type="GO" id="GO:0004190">
    <property type="term" value="F:aspartic-type endopeptidase activity"/>
    <property type="evidence" value="ECO:0007669"/>
    <property type="project" value="InterPro"/>
</dbReference>
<evidence type="ECO:0000313" key="10">
    <source>
        <dbReference type="EMBL" id="KAK2577561.1"/>
    </source>
</evidence>
<accession>A0AAD9VJZ6</accession>
<dbReference type="InterPro" id="IPR043128">
    <property type="entry name" value="Rev_trsase/Diguanyl_cyclase"/>
</dbReference>
<evidence type="ECO:0000256" key="6">
    <source>
        <dbReference type="ARBA" id="ARBA00022801"/>
    </source>
</evidence>
<dbReference type="PROSITE" id="PS00141">
    <property type="entry name" value="ASP_PROTEASE"/>
    <property type="match status" value="1"/>
</dbReference>
<dbReference type="Gene3D" id="3.30.70.270">
    <property type="match status" value="2"/>
</dbReference>
<dbReference type="PANTHER" id="PTHR37984:SF5">
    <property type="entry name" value="PROTEIN NYNRIN-LIKE"/>
    <property type="match status" value="1"/>
</dbReference>
<dbReference type="SUPFAM" id="SSF53098">
    <property type="entry name" value="Ribonuclease H-like"/>
    <property type="match status" value="1"/>
</dbReference>
<organism evidence="10 11">
    <name type="scientific">Odynerus spinipes</name>
    <dbReference type="NCBI Taxonomy" id="1348599"/>
    <lineage>
        <taxon>Eukaryota</taxon>
        <taxon>Metazoa</taxon>
        <taxon>Ecdysozoa</taxon>
        <taxon>Arthropoda</taxon>
        <taxon>Hexapoda</taxon>
        <taxon>Insecta</taxon>
        <taxon>Pterygota</taxon>
        <taxon>Neoptera</taxon>
        <taxon>Endopterygota</taxon>
        <taxon>Hymenoptera</taxon>
        <taxon>Apocrita</taxon>
        <taxon>Aculeata</taxon>
        <taxon>Vespoidea</taxon>
        <taxon>Vespidae</taxon>
        <taxon>Eumeninae</taxon>
        <taxon>Odynerus</taxon>
    </lineage>
</organism>
<dbReference type="Gene3D" id="3.30.420.10">
    <property type="entry name" value="Ribonuclease H-like superfamily/Ribonuclease H"/>
    <property type="match status" value="1"/>
</dbReference>
<dbReference type="GO" id="GO:0003676">
    <property type="term" value="F:nucleic acid binding"/>
    <property type="evidence" value="ECO:0007669"/>
    <property type="project" value="InterPro"/>
</dbReference>
<evidence type="ECO:0000259" key="9">
    <source>
        <dbReference type="PROSITE" id="PS50994"/>
    </source>
</evidence>
<name>A0AAD9VJZ6_9HYME</name>
<keyword evidence="6" id="KW-0378">Hydrolase</keyword>
<dbReference type="InterPro" id="IPR041588">
    <property type="entry name" value="Integrase_H2C2"/>
</dbReference>
<keyword evidence="4" id="KW-0540">Nuclease</keyword>
<dbReference type="InterPro" id="IPR050951">
    <property type="entry name" value="Retrovirus_Pol_polyprotein"/>
</dbReference>
<dbReference type="InterPro" id="IPR043502">
    <property type="entry name" value="DNA/RNA_pol_sf"/>
</dbReference>
<dbReference type="CDD" id="cd00303">
    <property type="entry name" value="retropepsin_like"/>
    <property type="match status" value="1"/>
</dbReference>
<dbReference type="InterPro" id="IPR041373">
    <property type="entry name" value="RT_RNaseH"/>
</dbReference>
<feature type="domain" description="Integrase catalytic" evidence="9">
    <location>
        <begin position="902"/>
        <end position="1059"/>
    </location>
</feature>
<dbReference type="InterPro" id="IPR012337">
    <property type="entry name" value="RNaseH-like_sf"/>
</dbReference>
<reference evidence="10" key="2">
    <citation type="journal article" date="2023" name="Commun. Biol.">
        <title>Intrasexual cuticular hydrocarbon dimorphism in a wasp sheds light on hydrocarbon biosynthesis genes in Hymenoptera.</title>
        <authorList>
            <person name="Moris V.C."/>
            <person name="Podsiadlowski L."/>
            <person name="Martin S."/>
            <person name="Oeyen J.P."/>
            <person name="Donath A."/>
            <person name="Petersen M."/>
            <person name="Wilbrandt J."/>
            <person name="Misof B."/>
            <person name="Liedtke D."/>
            <person name="Thamm M."/>
            <person name="Scheiner R."/>
            <person name="Schmitt T."/>
            <person name="Niehuis O."/>
        </authorList>
    </citation>
    <scope>NUCLEOTIDE SEQUENCE</scope>
    <source>
        <strain evidence="10">GBR_01_08_01A</strain>
    </source>
</reference>
<dbReference type="PANTHER" id="PTHR37984">
    <property type="entry name" value="PROTEIN CBG26694"/>
    <property type="match status" value="1"/>
</dbReference>
<gene>
    <name evidence="10" type="ORF">KPH14_012908</name>
</gene>
<evidence type="ECO:0000256" key="4">
    <source>
        <dbReference type="ARBA" id="ARBA00022722"/>
    </source>
</evidence>
<evidence type="ECO:0000256" key="8">
    <source>
        <dbReference type="SAM" id="MobiDB-lite"/>
    </source>
</evidence>
<dbReference type="InterPro" id="IPR021109">
    <property type="entry name" value="Peptidase_aspartic_dom_sf"/>
</dbReference>
<dbReference type="EC" id="2.7.7.49" evidence="1"/>
<dbReference type="GO" id="GO:0004519">
    <property type="term" value="F:endonuclease activity"/>
    <property type="evidence" value="ECO:0007669"/>
    <property type="project" value="UniProtKB-KW"/>
</dbReference>